<keyword evidence="4 7" id="KW-0371">Homeobox</keyword>
<organism evidence="11 12">
    <name type="scientific">Elysia crispata</name>
    <name type="common">lettuce slug</name>
    <dbReference type="NCBI Taxonomy" id="231223"/>
    <lineage>
        <taxon>Eukaryota</taxon>
        <taxon>Metazoa</taxon>
        <taxon>Spiralia</taxon>
        <taxon>Lophotrochozoa</taxon>
        <taxon>Mollusca</taxon>
        <taxon>Gastropoda</taxon>
        <taxon>Heterobranchia</taxon>
        <taxon>Euthyneura</taxon>
        <taxon>Panpulmonata</taxon>
        <taxon>Sacoglossa</taxon>
        <taxon>Placobranchoidea</taxon>
        <taxon>Plakobranchidae</taxon>
        <taxon>Elysia</taxon>
    </lineage>
</organism>
<evidence type="ECO:0000256" key="7">
    <source>
        <dbReference type="PROSITE-ProRule" id="PRU00108"/>
    </source>
</evidence>
<comment type="caution">
    <text evidence="11">The sequence shown here is derived from an EMBL/GenBank/DDBJ whole genome shotgun (WGS) entry which is preliminary data.</text>
</comment>
<dbReference type="SUPFAM" id="SSF46689">
    <property type="entry name" value="Homeodomain-like"/>
    <property type="match status" value="1"/>
</dbReference>
<evidence type="ECO:0000256" key="4">
    <source>
        <dbReference type="ARBA" id="ARBA00023155"/>
    </source>
</evidence>
<evidence type="ECO:0000259" key="10">
    <source>
        <dbReference type="PROSITE" id="PS50071"/>
    </source>
</evidence>
<comment type="similarity">
    <text evidence="6">Belongs to the even-skipped homeobox family.</text>
</comment>
<evidence type="ECO:0000256" key="3">
    <source>
        <dbReference type="ARBA" id="ARBA00023125"/>
    </source>
</evidence>
<evidence type="ECO:0000256" key="2">
    <source>
        <dbReference type="ARBA" id="ARBA00022473"/>
    </source>
</evidence>
<keyword evidence="12" id="KW-1185">Reference proteome</keyword>
<comment type="subcellular location">
    <subcellularLocation>
        <location evidence="1 7 8">Nucleus</location>
    </subcellularLocation>
</comment>
<evidence type="ECO:0000256" key="9">
    <source>
        <dbReference type="SAM" id="MobiDB-lite"/>
    </source>
</evidence>
<evidence type="ECO:0000256" key="6">
    <source>
        <dbReference type="ARBA" id="ARBA00038449"/>
    </source>
</evidence>
<dbReference type="Pfam" id="PF00046">
    <property type="entry name" value="Homeodomain"/>
    <property type="match status" value="1"/>
</dbReference>
<dbReference type="Gene3D" id="1.10.10.60">
    <property type="entry name" value="Homeodomain-like"/>
    <property type="match status" value="1"/>
</dbReference>
<feature type="compositionally biased region" description="Low complexity" evidence="9">
    <location>
        <begin position="755"/>
        <end position="779"/>
    </location>
</feature>
<feature type="compositionally biased region" description="Polar residues" evidence="9">
    <location>
        <begin position="443"/>
        <end position="463"/>
    </location>
</feature>
<proteinExistence type="inferred from homology"/>
<dbReference type="InterPro" id="IPR017970">
    <property type="entry name" value="Homeobox_CS"/>
</dbReference>
<evidence type="ECO:0000313" key="11">
    <source>
        <dbReference type="EMBL" id="KAK3783232.1"/>
    </source>
</evidence>
<reference evidence="11" key="1">
    <citation type="journal article" date="2023" name="G3 (Bethesda)">
        <title>A reference genome for the long-term kleptoplast-retaining sea slug Elysia crispata morphotype clarki.</title>
        <authorList>
            <person name="Eastman K.E."/>
            <person name="Pendleton A.L."/>
            <person name="Shaikh M.A."/>
            <person name="Suttiyut T."/>
            <person name="Ogas R."/>
            <person name="Tomko P."/>
            <person name="Gavelis G."/>
            <person name="Widhalm J.R."/>
            <person name="Wisecaver J.H."/>
        </authorList>
    </citation>
    <scope>NUCLEOTIDE SEQUENCE</scope>
    <source>
        <strain evidence="11">ECLA1</strain>
    </source>
</reference>
<keyword evidence="5 7" id="KW-0539">Nucleus</keyword>
<dbReference type="GO" id="GO:0005634">
    <property type="term" value="C:nucleus"/>
    <property type="evidence" value="ECO:0007669"/>
    <property type="project" value="UniProtKB-SubCell"/>
</dbReference>
<feature type="compositionally biased region" description="Acidic residues" evidence="9">
    <location>
        <begin position="95"/>
        <end position="114"/>
    </location>
</feature>
<evidence type="ECO:0000313" key="12">
    <source>
        <dbReference type="Proteomes" id="UP001283361"/>
    </source>
</evidence>
<dbReference type="PANTHER" id="PTHR46294:SF4">
    <property type="entry name" value="SEGMENTATION PROTEIN EVEN-SKIPPED"/>
    <property type="match status" value="1"/>
</dbReference>
<keyword evidence="2" id="KW-0217">Developmental protein</keyword>
<feature type="domain" description="Homeobox" evidence="10">
    <location>
        <begin position="586"/>
        <end position="646"/>
    </location>
</feature>
<dbReference type="GO" id="GO:0000981">
    <property type="term" value="F:DNA-binding transcription factor activity, RNA polymerase II-specific"/>
    <property type="evidence" value="ECO:0007669"/>
    <property type="project" value="InterPro"/>
</dbReference>
<dbReference type="Proteomes" id="UP001283361">
    <property type="component" value="Unassembled WGS sequence"/>
</dbReference>
<dbReference type="SMART" id="SM00389">
    <property type="entry name" value="HOX"/>
    <property type="match status" value="1"/>
</dbReference>
<dbReference type="InterPro" id="IPR052002">
    <property type="entry name" value="Even-skipped_HD"/>
</dbReference>
<feature type="region of interest" description="Disordered" evidence="9">
    <location>
        <begin position="736"/>
        <end position="791"/>
    </location>
</feature>
<dbReference type="PANTHER" id="PTHR46294">
    <property type="entry name" value="SEGMENTATION PROTEIN EVEN-SKIPPED"/>
    <property type="match status" value="1"/>
</dbReference>
<dbReference type="EMBL" id="JAWDGP010002434">
    <property type="protein sequence ID" value="KAK3783232.1"/>
    <property type="molecule type" value="Genomic_DNA"/>
</dbReference>
<feature type="DNA-binding region" description="Homeobox" evidence="7">
    <location>
        <begin position="588"/>
        <end position="647"/>
    </location>
</feature>
<dbReference type="CDD" id="cd00086">
    <property type="entry name" value="homeodomain"/>
    <property type="match status" value="1"/>
</dbReference>
<feature type="compositionally biased region" description="Basic and acidic residues" evidence="9">
    <location>
        <begin position="417"/>
        <end position="431"/>
    </location>
</feature>
<dbReference type="PROSITE" id="PS50071">
    <property type="entry name" value="HOMEOBOX_2"/>
    <property type="match status" value="1"/>
</dbReference>
<evidence type="ECO:0000256" key="8">
    <source>
        <dbReference type="RuleBase" id="RU000682"/>
    </source>
</evidence>
<keyword evidence="3 7" id="KW-0238">DNA-binding</keyword>
<dbReference type="InterPro" id="IPR001356">
    <property type="entry name" value="HD"/>
</dbReference>
<feature type="region of interest" description="Disordered" evidence="9">
    <location>
        <begin position="259"/>
        <end position="279"/>
    </location>
</feature>
<sequence>MVMSGLDRLAVEPVDETERVKGRPIDQLACDRGQDNWIVGSKQSGPGKDTSLTQILGSETGRHFKDNSTADNIQVAVKNIEMISGKNWKEISSEVGDDQSESDQEVNVTDDENLTGEGGEVVGEKCQTYNSERSGHAELLSCEDLKEKDKTSSSPKRLDVSPGESVVPDKTAFKNGVSEDKDILSPNQKTESQLKYEDKQRHEEVGPSDHPRQIISDEVFASLPPHYFHQQQLLLSPEERILMNRCRMPLSVLQLHQQQQYHHHQQQQPQLHHHQQEQQQNGYLDLLYRRHLENMYRGMRGRALQASPPPASSSSPARSDNPGGEPQQSSRPSSLWEVERPQAPHTGLKSRDVYTAQSLRGKDSDSLSRHASPLDPLRLSPTPEKSKEDCFSRDPSNCSDSPSSRKRQITSPEVSVDDGKCQKLHSMESRSRAVSPETPPSTQPLLASSVHTPGPTNQISSRHPTAYSLPSSLISPPTSRPKSSSPETATYSVPHRPWNPAPSPAKRQTPQKEENDDVTNAARSASWCDITLETGAPPGVERALGMAALDDDDIQGEVRGGSPGLNCSPSSSPERLKHDSPTDYNSQVRRYRTAFTKEQIGALEKEFARENYISRPKRCELASSMGLPESTIKVWFQNRRMKDKRQRMAVAWPYGIPPDPHLYAYLAAAAATYPYGFAASSQLAAHSASLNHLAAQHEQHPAASLASHPLPPSHQHPGQHLTHPHLAASRLLQSRVPAMNSGGPNPSGLPHSNILLKTSTTPPLPPHSLSTQSPSPSSPEAAGPPLRVTPTRDRQQPLYSAFQIPGSASSLASATAVSDILKAEAAQHKTNLSQQQLAALGQQDLMTSLSSHFHKQPSRLFDPGSSFLNRGILTPPAFPTFPVGLPRHLPPLI</sequence>
<feature type="compositionally biased region" description="Basic and acidic residues" evidence="9">
    <location>
        <begin position="192"/>
        <end position="211"/>
    </location>
</feature>
<dbReference type="GO" id="GO:0000978">
    <property type="term" value="F:RNA polymerase II cis-regulatory region sequence-specific DNA binding"/>
    <property type="evidence" value="ECO:0007669"/>
    <property type="project" value="TreeGrafter"/>
</dbReference>
<feature type="compositionally biased region" description="Low complexity" evidence="9">
    <location>
        <begin position="259"/>
        <end position="270"/>
    </location>
</feature>
<protein>
    <recommendedName>
        <fullName evidence="10">Homeobox domain-containing protein</fullName>
    </recommendedName>
</protein>
<feature type="region of interest" description="Disordered" evidence="9">
    <location>
        <begin position="691"/>
        <end position="722"/>
    </location>
</feature>
<evidence type="ECO:0000256" key="1">
    <source>
        <dbReference type="ARBA" id="ARBA00004123"/>
    </source>
</evidence>
<feature type="region of interest" description="Disordered" evidence="9">
    <location>
        <begin position="303"/>
        <end position="521"/>
    </location>
</feature>
<feature type="compositionally biased region" description="Low complexity" evidence="9">
    <location>
        <begin position="468"/>
        <end position="486"/>
    </location>
</feature>
<gene>
    <name evidence="11" type="ORF">RRG08_053149</name>
</gene>
<evidence type="ECO:0000256" key="5">
    <source>
        <dbReference type="ARBA" id="ARBA00023242"/>
    </source>
</evidence>
<feature type="region of interest" description="Disordered" evidence="9">
    <location>
        <begin position="90"/>
        <end position="123"/>
    </location>
</feature>
<feature type="region of interest" description="Disordered" evidence="9">
    <location>
        <begin position="553"/>
        <end position="583"/>
    </location>
</feature>
<dbReference type="PROSITE" id="PS00027">
    <property type="entry name" value="HOMEOBOX_1"/>
    <property type="match status" value="1"/>
</dbReference>
<feature type="region of interest" description="Disordered" evidence="9">
    <location>
        <begin position="145"/>
        <end position="211"/>
    </location>
</feature>
<accession>A0AAE1A904</accession>
<feature type="compositionally biased region" description="Basic and acidic residues" evidence="9">
    <location>
        <begin position="145"/>
        <end position="159"/>
    </location>
</feature>
<dbReference type="InterPro" id="IPR009057">
    <property type="entry name" value="Homeodomain-like_sf"/>
</dbReference>
<name>A0AAE1A904_9GAST</name>
<dbReference type="AlphaFoldDB" id="A0AAE1A904"/>